<dbReference type="Proteomes" id="UP000694844">
    <property type="component" value="Chromosome 5"/>
</dbReference>
<evidence type="ECO:0000256" key="4">
    <source>
        <dbReference type="ARBA" id="ARBA00022729"/>
    </source>
</evidence>
<dbReference type="InterPro" id="IPR021720">
    <property type="entry name" value="Malectin_dom"/>
</dbReference>
<evidence type="ECO:0000256" key="2">
    <source>
        <dbReference type="ARBA" id="ARBA00009141"/>
    </source>
</evidence>
<dbReference type="Pfam" id="PF11721">
    <property type="entry name" value="Malectin"/>
    <property type="match status" value="1"/>
</dbReference>
<dbReference type="PANTHER" id="PTHR13460:SF0">
    <property type="entry name" value="MALECTIN"/>
    <property type="match status" value="1"/>
</dbReference>
<keyword evidence="3 11" id="KW-0812">Transmembrane</keyword>
<comment type="similarity">
    <text evidence="2">Belongs to the malectin family.</text>
</comment>
<keyword evidence="13" id="KW-1185">Reference proteome</keyword>
<dbReference type="GeneID" id="111135220"/>
<evidence type="ECO:0000259" key="12">
    <source>
        <dbReference type="Pfam" id="PF11721"/>
    </source>
</evidence>
<dbReference type="GO" id="GO:0005789">
    <property type="term" value="C:endoplasmic reticulum membrane"/>
    <property type="evidence" value="ECO:0007669"/>
    <property type="project" value="UniProtKB-SubCell"/>
</dbReference>
<name>A0A8B8ELK7_CRAVI</name>
<keyword evidence="5" id="KW-0256">Endoplasmic reticulum</keyword>
<evidence type="ECO:0000313" key="14">
    <source>
        <dbReference type="RefSeq" id="XP_022340792.1"/>
    </source>
</evidence>
<dbReference type="KEGG" id="cvn:111135220"/>
<feature type="region of interest" description="Disordered" evidence="10">
    <location>
        <begin position="224"/>
        <end position="256"/>
    </location>
</feature>
<evidence type="ECO:0000256" key="9">
    <source>
        <dbReference type="ARBA" id="ARBA00023277"/>
    </source>
</evidence>
<comment type="subcellular location">
    <subcellularLocation>
        <location evidence="1">Endoplasmic reticulum membrane</location>
        <topology evidence="1">Single-pass type I membrane protein</topology>
    </subcellularLocation>
</comment>
<evidence type="ECO:0000256" key="3">
    <source>
        <dbReference type="ARBA" id="ARBA00022692"/>
    </source>
</evidence>
<keyword evidence="6 11" id="KW-1133">Transmembrane helix</keyword>
<gene>
    <name evidence="14" type="primary">LOC111135220</name>
</gene>
<dbReference type="AlphaFoldDB" id="A0A8B8ELK7"/>
<protein>
    <submittedName>
        <fullName evidence="14">Malectin-A-like</fullName>
    </submittedName>
</protein>
<evidence type="ECO:0000256" key="1">
    <source>
        <dbReference type="ARBA" id="ARBA00004115"/>
    </source>
</evidence>
<evidence type="ECO:0000256" key="11">
    <source>
        <dbReference type="SAM" id="Phobius"/>
    </source>
</evidence>
<organism evidence="13 14">
    <name type="scientific">Crassostrea virginica</name>
    <name type="common">Eastern oyster</name>
    <dbReference type="NCBI Taxonomy" id="6565"/>
    <lineage>
        <taxon>Eukaryota</taxon>
        <taxon>Metazoa</taxon>
        <taxon>Spiralia</taxon>
        <taxon>Lophotrochozoa</taxon>
        <taxon>Mollusca</taxon>
        <taxon>Bivalvia</taxon>
        <taxon>Autobranchia</taxon>
        <taxon>Pteriomorphia</taxon>
        <taxon>Ostreida</taxon>
        <taxon>Ostreoidea</taxon>
        <taxon>Ostreidae</taxon>
        <taxon>Crassostrea</taxon>
    </lineage>
</organism>
<evidence type="ECO:0000256" key="8">
    <source>
        <dbReference type="ARBA" id="ARBA00023180"/>
    </source>
</evidence>
<keyword evidence="7 11" id="KW-0472">Membrane</keyword>
<feature type="domain" description="Malectin" evidence="12">
    <location>
        <begin position="43"/>
        <end position="202"/>
    </location>
</feature>
<evidence type="ECO:0000256" key="7">
    <source>
        <dbReference type="ARBA" id="ARBA00023136"/>
    </source>
</evidence>
<evidence type="ECO:0000256" key="10">
    <source>
        <dbReference type="SAM" id="MobiDB-lite"/>
    </source>
</evidence>
<dbReference type="RefSeq" id="XP_022340792.1">
    <property type="nucleotide sequence ID" value="XM_022485084.1"/>
</dbReference>
<reference evidence="14" key="1">
    <citation type="submission" date="2025-08" db="UniProtKB">
        <authorList>
            <consortium name="RefSeq"/>
        </authorList>
    </citation>
    <scope>IDENTIFICATION</scope>
    <source>
        <tissue evidence="14">Whole sample</tissue>
    </source>
</reference>
<proteinExistence type="inferred from homology"/>
<dbReference type="Gene3D" id="2.60.120.430">
    <property type="entry name" value="Galactose-binding lectin"/>
    <property type="match status" value="1"/>
</dbReference>
<keyword evidence="8" id="KW-0325">Glycoprotein</keyword>
<keyword evidence="9" id="KW-0119">Carbohydrate metabolism</keyword>
<dbReference type="GO" id="GO:0030246">
    <property type="term" value="F:carbohydrate binding"/>
    <property type="evidence" value="ECO:0007669"/>
    <property type="project" value="InterPro"/>
</dbReference>
<dbReference type="PANTHER" id="PTHR13460">
    <property type="match status" value="1"/>
</dbReference>
<evidence type="ECO:0000256" key="5">
    <source>
        <dbReference type="ARBA" id="ARBA00022824"/>
    </source>
</evidence>
<feature type="compositionally biased region" description="Acidic residues" evidence="10">
    <location>
        <begin position="225"/>
        <end position="234"/>
    </location>
</feature>
<evidence type="ECO:0000256" key="6">
    <source>
        <dbReference type="ARBA" id="ARBA00022989"/>
    </source>
</evidence>
<evidence type="ECO:0000313" key="13">
    <source>
        <dbReference type="Proteomes" id="UP000694844"/>
    </source>
</evidence>
<dbReference type="InterPro" id="IPR039155">
    <property type="entry name" value="MLEC"/>
</dbReference>
<dbReference type="OrthoDB" id="10013439at2759"/>
<feature type="transmembrane region" description="Helical" evidence="11">
    <location>
        <begin position="262"/>
        <end position="281"/>
    </location>
</feature>
<sequence length="283" mass="31459">MIIRVQGMLTRLQLLLGRKGLRFVFLSLSLCSILSGTHAIGDVIWAVNCGGEGHTDVHGIRYEKDSAAVGIPSDYGKTLMIDRVVPQDQILYQTERYHMSTFGYEVPIREDGDYVLVLKFCEVWFTSPNKKVFDVTLNGEHTVVENLDIYNKVGRGVAHDEIVPFSVRNGKLKVNGETSKINGKVSVEFIKGEHDNPKINAIYVMKGTVEDVPSLAPLPGIQKEAEEEEEEDEINESKPSKSRRPSGPKVADPYSEDDTSTILLPVFVAVGAFFPLLFCLCKL</sequence>
<keyword evidence="4" id="KW-0732">Signal</keyword>
<accession>A0A8B8ELK7</accession>